<dbReference type="STRING" id="218491.ECA1068"/>
<dbReference type="AlphaFoldDB" id="Q6D8A6"/>
<dbReference type="Pfam" id="PF13988">
    <property type="entry name" value="DUF4225"/>
    <property type="match status" value="1"/>
</dbReference>
<dbReference type="EMBL" id="BX950851">
    <property type="protein sequence ID" value="CAG73979.1"/>
    <property type="molecule type" value="Genomic_DNA"/>
</dbReference>
<evidence type="ECO:0000313" key="1">
    <source>
        <dbReference type="EMBL" id="CAG73979.1"/>
    </source>
</evidence>
<reference evidence="1" key="1">
    <citation type="submission" date="2004-02" db="EMBL/GenBank/DDBJ databases">
        <title>The genome sequence of the enterobacterial phytopathogen Erwinia carotovora subsp. atroseptica SCRI1043 and functional genomic identification of novel virulence factors.</title>
        <authorList>
            <person name="Bell K.S."/>
            <person name="Sebaihia M."/>
            <person name="Pritchard L."/>
            <person name="Holden M."/>
            <person name="Hyman L.J."/>
            <person name="Holeva M.C."/>
            <person name="Thomson N.R."/>
            <person name="Bentley S.D."/>
            <person name="Churcher C."/>
            <person name="Mungall K."/>
            <person name="Atkin R."/>
            <person name="Bason N."/>
            <person name="Brooks K."/>
            <person name="Chillingworth T."/>
            <person name="Clark K."/>
            <person name="Doggett J."/>
            <person name="Fraser A."/>
            <person name="Hance Z."/>
            <person name="Hauser H."/>
            <person name="Jagels K."/>
            <person name="Moule S."/>
            <person name="Norbertczak H."/>
            <person name="Ormond D."/>
            <person name="Price C."/>
            <person name="Quail M.A."/>
            <person name="Sanders M."/>
            <person name="Walker D."/>
            <person name="Whitehead S."/>
            <person name="Salmond G.P.C."/>
            <person name="Birch P.R.J."/>
            <person name="Barrell B.G."/>
            <person name="Parkhill J."/>
            <person name="Toth I.K."/>
        </authorList>
    </citation>
    <scope>NUCLEOTIDE SEQUENCE</scope>
    <source>
        <strain evidence="1">SCRI1043</strain>
    </source>
</reference>
<dbReference type="HOGENOM" id="CLU_070022_1_0_6"/>
<name>Q6D8A6_PECAS</name>
<gene>
    <name evidence="1" type="ordered locus">ECA1068</name>
</gene>
<organism evidence="1 2">
    <name type="scientific">Pectobacterium atrosepticum (strain SCRI 1043 / ATCC BAA-672)</name>
    <name type="common">Erwinia carotovora subsp. atroseptica</name>
    <dbReference type="NCBI Taxonomy" id="218491"/>
    <lineage>
        <taxon>Bacteria</taxon>
        <taxon>Pseudomonadati</taxon>
        <taxon>Pseudomonadota</taxon>
        <taxon>Gammaproteobacteria</taxon>
        <taxon>Enterobacterales</taxon>
        <taxon>Pectobacteriaceae</taxon>
        <taxon>Pectobacterium</taxon>
    </lineage>
</organism>
<dbReference type="InterPro" id="IPR025320">
    <property type="entry name" value="DUF4225"/>
</dbReference>
<protein>
    <submittedName>
        <fullName evidence="1">Uncharacterized protein</fullName>
    </submittedName>
</protein>
<dbReference type="Proteomes" id="UP000007966">
    <property type="component" value="Chromosome"/>
</dbReference>
<sequence length="279" mass="31129">MDDGSQCSLTSRMRDMDNYLNRNSVNNQYFLAMAQAASFDLIKTARIVSARHINDLFLKAKFEDEIRRFSNGNLDIVRNASSSSECQVAINNIKEECANIEKQGTMLSLEKAKVFITISMEKRDKEFGYTINAIGVIVGGAQFVSGVGIAYAATGYLGRFIGAHIALNGASSLSESIFHLIGREDSVGFMKSGYVRTAEFLGFDKRSGLLAYHSVDLVTSFYGIVKLTLKPDAWRLFRYIPSDYYRKINTMSRASLMLKMIGAGNKIRIMSDIYKDDSL</sequence>
<dbReference type="KEGG" id="eca:ECA1068"/>
<keyword evidence="2" id="KW-1185">Reference proteome</keyword>
<accession>Q6D8A6</accession>
<evidence type="ECO:0000313" key="2">
    <source>
        <dbReference type="Proteomes" id="UP000007966"/>
    </source>
</evidence>
<dbReference type="eggNOG" id="ENOG5030IEQ">
    <property type="taxonomic scope" value="Bacteria"/>
</dbReference>
<proteinExistence type="predicted"/>